<accession>A0ACC2UNY8</accession>
<keyword evidence="2" id="KW-1185">Reference proteome</keyword>
<gene>
    <name evidence="1" type="ORF">DSO57_1019118</name>
</gene>
<evidence type="ECO:0000313" key="2">
    <source>
        <dbReference type="Proteomes" id="UP001165960"/>
    </source>
</evidence>
<comment type="caution">
    <text evidence="1">The sequence shown here is derived from an EMBL/GenBank/DDBJ whole genome shotgun (WGS) entry which is preliminary data.</text>
</comment>
<dbReference type="EMBL" id="QTSX02000085">
    <property type="protein sequence ID" value="KAJ9088840.1"/>
    <property type="molecule type" value="Genomic_DNA"/>
</dbReference>
<evidence type="ECO:0000313" key="1">
    <source>
        <dbReference type="EMBL" id="KAJ9088840.1"/>
    </source>
</evidence>
<name>A0ACC2UNY8_9FUNG</name>
<sequence length="98" mass="11715">MDFEQAQFRAFETNFNEEVQGFFFHFRQALIKHLQSKKELFDKYLNDGKGKCCFTMTQFTALAFMQPEHTGLGFEAILEDAYIKKHSYCEFWYQDISL</sequence>
<proteinExistence type="predicted"/>
<protein>
    <submittedName>
        <fullName evidence="1">Uncharacterized protein</fullName>
    </submittedName>
</protein>
<dbReference type="Proteomes" id="UP001165960">
    <property type="component" value="Unassembled WGS sequence"/>
</dbReference>
<organism evidence="1 2">
    <name type="scientific">Entomophthora muscae</name>
    <dbReference type="NCBI Taxonomy" id="34485"/>
    <lineage>
        <taxon>Eukaryota</taxon>
        <taxon>Fungi</taxon>
        <taxon>Fungi incertae sedis</taxon>
        <taxon>Zoopagomycota</taxon>
        <taxon>Entomophthoromycotina</taxon>
        <taxon>Entomophthoromycetes</taxon>
        <taxon>Entomophthorales</taxon>
        <taxon>Entomophthoraceae</taxon>
        <taxon>Entomophthora</taxon>
    </lineage>
</organism>
<reference evidence="1" key="1">
    <citation type="submission" date="2022-04" db="EMBL/GenBank/DDBJ databases">
        <title>Genome of the entomopathogenic fungus Entomophthora muscae.</title>
        <authorList>
            <person name="Elya C."/>
            <person name="Lovett B.R."/>
            <person name="Lee E."/>
            <person name="Macias A.M."/>
            <person name="Hajek A.E."/>
            <person name="De Bivort B.L."/>
            <person name="Kasson M.T."/>
            <person name="De Fine Licht H.H."/>
            <person name="Stajich J.E."/>
        </authorList>
    </citation>
    <scope>NUCLEOTIDE SEQUENCE</scope>
    <source>
        <strain evidence="1">Berkeley</strain>
    </source>
</reference>